<protein>
    <recommendedName>
        <fullName evidence="4">SPOR domain-containing protein</fullName>
    </recommendedName>
</protein>
<feature type="signal peptide" evidence="1">
    <location>
        <begin position="1"/>
        <end position="24"/>
    </location>
</feature>
<evidence type="ECO:0000313" key="3">
    <source>
        <dbReference type="Proteomes" id="UP001196661"/>
    </source>
</evidence>
<reference evidence="2 3" key="1">
    <citation type="journal article" date="2021" name="Mar. Drugs">
        <title>Genome Reduction and Secondary Metabolism of the Marine Sponge-Associated Cyanobacterium Leptothoe.</title>
        <authorList>
            <person name="Konstantinou D."/>
            <person name="Popin R.V."/>
            <person name="Fewer D.P."/>
            <person name="Sivonen K."/>
            <person name="Gkelis S."/>
        </authorList>
    </citation>
    <scope>NUCLEOTIDE SEQUENCE [LARGE SCALE GENOMIC DNA]</scope>
    <source>
        <strain evidence="2 3">TAU-MAC 1615</strain>
    </source>
</reference>
<gene>
    <name evidence="2" type="ORF">IXB28_13895</name>
</gene>
<sequence length="210" mass="22550">MAYRWLSGATVGLLASGLTGNVMAQSYPACPPPASSEYLLFVRGEDAATRDRAISVLPTDKPTLACSYLDDTVVRVGGFDSLEVANSWALYLNDIEQLDTVVVEPTVASEETVEPVAVVAVPEPVAYEPKLLGEGVAVLVDYQQDPEVGRQLAQQGNVGLAVYLQQPYLLVLHTTDTSLAASRLQQLVDSGLTSFLVDGQRVIRLAETIR</sequence>
<keyword evidence="1" id="KW-0732">Signal</keyword>
<evidence type="ECO:0008006" key="4">
    <source>
        <dbReference type="Google" id="ProtNLM"/>
    </source>
</evidence>
<evidence type="ECO:0000256" key="1">
    <source>
        <dbReference type="SAM" id="SignalP"/>
    </source>
</evidence>
<evidence type="ECO:0000313" key="2">
    <source>
        <dbReference type="EMBL" id="MBT9313304.1"/>
    </source>
</evidence>
<dbReference type="Proteomes" id="UP001196661">
    <property type="component" value="Unassembled WGS sequence"/>
</dbReference>
<name>A0ABS5Y7F0_9CYAN</name>
<keyword evidence="3" id="KW-1185">Reference proteome</keyword>
<dbReference type="RefSeq" id="WP_215619196.1">
    <property type="nucleotide sequence ID" value="NZ_JADOER010000012.1"/>
</dbReference>
<comment type="caution">
    <text evidence="2">The sequence shown here is derived from an EMBL/GenBank/DDBJ whole genome shotgun (WGS) entry which is preliminary data.</text>
</comment>
<feature type="chain" id="PRO_5046622174" description="SPOR domain-containing protein" evidence="1">
    <location>
        <begin position="25"/>
        <end position="210"/>
    </location>
</feature>
<proteinExistence type="predicted"/>
<organism evidence="2 3">
    <name type="scientific">Leptothoe kymatousa TAU-MAC 1615</name>
    <dbReference type="NCBI Taxonomy" id="2364775"/>
    <lineage>
        <taxon>Bacteria</taxon>
        <taxon>Bacillati</taxon>
        <taxon>Cyanobacteriota</taxon>
        <taxon>Cyanophyceae</taxon>
        <taxon>Nodosilineales</taxon>
        <taxon>Cymatolegaceae</taxon>
        <taxon>Leptothoe</taxon>
        <taxon>Leptothoe kymatousa</taxon>
    </lineage>
</organism>
<accession>A0ABS5Y7F0</accession>
<dbReference type="EMBL" id="JADOER010000012">
    <property type="protein sequence ID" value="MBT9313304.1"/>
    <property type="molecule type" value="Genomic_DNA"/>
</dbReference>